<dbReference type="EMBL" id="DS995707">
    <property type="protein sequence ID" value="EEQ35103.1"/>
    <property type="molecule type" value="Genomic_DNA"/>
</dbReference>
<dbReference type="OMA" id="PRWIQDT"/>
<organism evidence="2 3">
    <name type="scientific">Arthroderma otae (strain ATCC MYA-4605 / CBS 113480)</name>
    <name type="common">Microsporum canis</name>
    <dbReference type="NCBI Taxonomy" id="554155"/>
    <lineage>
        <taxon>Eukaryota</taxon>
        <taxon>Fungi</taxon>
        <taxon>Dikarya</taxon>
        <taxon>Ascomycota</taxon>
        <taxon>Pezizomycotina</taxon>
        <taxon>Eurotiomycetes</taxon>
        <taxon>Eurotiomycetidae</taxon>
        <taxon>Onygenales</taxon>
        <taxon>Arthrodermataceae</taxon>
        <taxon>Microsporum</taxon>
    </lineage>
</organism>
<dbReference type="eggNOG" id="ENOG502RPPZ">
    <property type="taxonomic scope" value="Eukaryota"/>
</dbReference>
<feature type="compositionally biased region" description="Polar residues" evidence="1">
    <location>
        <begin position="176"/>
        <end position="194"/>
    </location>
</feature>
<accession>C5FXR3</accession>
<name>C5FXR3_ARTOC</name>
<dbReference type="RefSeq" id="XP_002844139.1">
    <property type="nucleotide sequence ID" value="XM_002844093.1"/>
</dbReference>
<evidence type="ECO:0000313" key="2">
    <source>
        <dbReference type="EMBL" id="EEQ35103.1"/>
    </source>
</evidence>
<reference evidence="3" key="1">
    <citation type="journal article" date="2012" name="MBio">
        <title>Comparative genome analysis of Trichophyton rubrum and related dermatophytes reveals candidate genes involved in infection.</title>
        <authorList>
            <person name="Martinez D.A."/>
            <person name="Oliver B.G."/>
            <person name="Graeser Y."/>
            <person name="Goldberg J.M."/>
            <person name="Li W."/>
            <person name="Martinez-Rossi N.M."/>
            <person name="Monod M."/>
            <person name="Shelest E."/>
            <person name="Barton R.C."/>
            <person name="Birch E."/>
            <person name="Brakhage A.A."/>
            <person name="Chen Z."/>
            <person name="Gurr S.J."/>
            <person name="Heiman D."/>
            <person name="Heitman J."/>
            <person name="Kosti I."/>
            <person name="Rossi A."/>
            <person name="Saif S."/>
            <person name="Samalova M."/>
            <person name="Saunders C.W."/>
            <person name="Shea T."/>
            <person name="Summerbell R.C."/>
            <person name="Xu J."/>
            <person name="Young S."/>
            <person name="Zeng Q."/>
            <person name="Birren B.W."/>
            <person name="Cuomo C.A."/>
            <person name="White T.C."/>
        </authorList>
    </citation>
    <scope>NUCLEOTIDE SEQUENCE [LARGE SCALE GENOMIC DNA]</scope>
    <source>
        <strain evidence="3">ATCC MYA-4605 / CBS 113480</strain>
    </source>
</reference>
<feature type="region of interest" description="Disordered" evidence="1">
    <location>
        <begin position="171"/>
        <end position="194"/>
    </location>
</feature>
<dbReference type="HOGENOM" id="CLU_092156_0_0_1"/>
<evidence type="ECO:0000256" key="1">
    <source>
        <dbReference type="SAM" id="MobiDB-lite"/>
    </source>
</evidence>
<dbReference type="GeneID" id="9227631"/>
<evidence type="ECO:0000313" key="3">
    <source>
        <dbReference type="Proteomes" id="UP000002035"/>
    </source>
</evidence>
<sequence>MESQVAVSKSIRNNSSYLSFVLAAEPRWIQDTWVSFPANEKLLGVAEYKWSRGESQRALNELCIVRKATKPGSYDWIQTILLESAILFSSGEYGRARSFASEVLYKCESQVESYSVATCRLRDIAHFLHGKIFMAQSEWAEAYSEFSQVVSAPEYNTRADQFMVITYEKSNKPNGEDSQSASTSQNESQLTLWI</sequence>
<protein>
    <submittedName>
        <fullName evidence="2">Uncharacterized protein</fullName>
    </submittedName>
</protein>
<dbReference type="VEuPathDB" id="FungiDB:MCYG_07922"/>
<keyword evidence="3" id="KW-1185">Reference proteome</keyword>
<dbReference type="Proteomes" id="UP000002035">
    <property type="component" value="Unassembled WGS sequence"/>
</dbReference>
<gene>
    <name evidence="2" type="ORF">MCYG_07922</name>
</gene>
<proteinExistence type="predicted"/>
<dbReference type="AlphaFoldDB" id="C5FXR3"/>
<dbReference type="OrthoDB" id="4168864at2759"/>